<sequence length="280" mass="30630">MTISMNKRFCLVTGATSGLGEATARGLAALGAHVILACRDVKKGLVIADSIKMTTGNRNIDILQVDLASLASIRCAAQEFREKYDKLHVLVNCAAVIHSERILTGDGFESMMAVNHLAPFLLTHLLLDVLKNSAPSRIINYTSAVQEELDFDDLMSSNNFSRKMYGRTKMANVLFTYELSHRLEGSGVTVNCLHPGVVRTRLGRDMTGMLKLVITLMLPFFLSAAKGAETAVYLASSAEVEGVTGKYYTKKKAVASSQASYDEAVMRRLWEASEKLVNIN</sequence>
<dbReference type="CDD" id="cd05327">
    <property type="entry name" value="retinol-DH_like_SDR_c_like"/>
    <property type="match status" value="1"/>
</dbReference>
<keyword evidence="1" id="KW-0560">Oxidoreductase</keyword>
<dbReference type="SUPFAM" id="SSF51735">
    <property type="entry name" value="NAD(P)-binding Rossmann-fold domains"/>
    <property type="match status" value="1"/>
</dbReference>
<organism evidence="2 3">
    <name type="scientific">Paenibacillus crassostreae</name>
    <dbReference type="NCBI Taxonomy" id="1763538"/>
    <lineage>
        <taxon>Bacteria</taxon>
        <taxon>Bacillati</taxon>
        <taxon>Bacillota</taxon>
        <taxon>Bacilli</taxon>
        <taxon>Bacillales</taxon>
        <taxon>Paenibacillaceae</taxon>
        <taxon>Paenibacillus</taxon>
    </lineage>
</organism>
<comment type="caution">
    <text evidence="2">The sequence shown here is derived from an EMBL/GenBank/DDBJ whole genome shotgun (WGS) entry which is preliminary data.</text>
</comment>
<keyword evidence="3" id="KW-1185">Reference proteome</keyword>
<dbReference type="AlphaFoldDB" id="A0A167G0D6"/>
<gene>
    <name evidence="2" type="ORF">PNBC_06755</name>
</gene>
<proteinExistence type="predicted"/>
<dbReference type="STRING" id="1763538.LPB68_17980"/>
<accession>A0A167G0D6</accession>
<dbReference type="Pfam" id="PF00106">
    <property type="entry name" value="adh_short"/>
    <property type="match status" value="1"/>
</dbReference>
<dbReference type="GO" id="GO:0016491">
    <property type="term" value="F:oxidoreductase activity"/>
    <property type="evidence" value="ECO:0007669"/>
    <property type="project" value="UniProtKB-KW"/>
</dbReference>
<evidence type="ECO:0000256" key="1">
    <source>
        <dbReference type="ARBA" id="ARBA00023002"/>
    </source>
</evidence>
<reference evidence="2 3" key="1">
    <citation type="submission" date="2016-02" db="EMBL/GenBank/DDBJ databases">
        <title>Paenibacillus sp. LPB0068, isolated from Crassostrea gigas.</title>
        <authorList>
            <person name="Shin S.-K."/>
            <person name="Yi H."/>
        </authorList>
    </citation>
    <scope>NUCLEOTIDE SEQUENCE [LARGE SCALE GENOMIC DNA]</scope>
    <source>
        <strain evidence="2 3">LPB0068</strain>
    </source>
</reference>
<dbReference type="InterPro" id="IPR002347">
    <property type="entry name" value="SDR_fam"/>
</dbReference>
<protein>
    <recommendedName>
        <fullName evidence="4">Short-chain dehydrogenase</fullName>
    </recommendedName>
</protein>
<dbReference type="EMBL" id="LSFN01000005">
    <property type="protein sequence ID" value="OAB77083.1"/>
    <property type="molecule type" value="Genomic_DNA"/>
</dbReference>
<dbReference type="InterPro" id="IPR036291">
    <property type="entry name" value="NAD(P)-bd_dom_sf"/>
</dbReference>
<dbReference type="Gene3D" id="3.40.50.720">
    <property type="entry name" value="NAD(P)-binding Rossmann-like Domain"/>
    <property type="match status" value="1"/>
</dbReference>
<name>A0A167G0D6_9BACL</name>
<evidence type="ECO:0008006" key="4">
    <source>
        <dbReference type="Google" id="ProtNLM"/>
    </source>
</evidence>
<evidence type="ECO:0000313" key="2">
    <source>
        <dbReference type="EMBL" id="OAB77083.1"/>
    </source>
</evidence>
<dbReference type="Proteomes" id="UP000077134">
    <property type="component" value="Unassembled WGS sequence"/>
</dbReference>
<dbReference type="PANTHER" id="PTHR43157:SF31">
    <property type="entry name" value="PHOSPHATIDYLINOSITOL-GLYCAN BIOSYNTHESIS CLASS F PROTEIN"/>
    <property type="match status" value="1"/>
</dbReference>
<dbReference type="PRINTS" id="PR00081">
    <property type="entry name" value="GDHRDH"/>
</dbReference>
<evidence type="ECO:0000313" key="3">
    <source>
        <dbReference type="Proteomes" id="UP000077134"/>
    </source>
</evidence>
<dbReference type="PANTHER" id="PTHR43157">
    <property type="entry name" value="PHOSPHATIDYLINOSITOL-GLYCAN BIOSYNTHESIS CLASS F PROTEIN-RELATED"/>
    <property type="match status" value="1"/>
</dbReference>